<proteinExistence type="predicted"/>
<gene>
    <name evidence="1" type="ORF">N7460_002674</name>
</gene>
<protein>
    <submittedName>
        <fullName evidence="1">Uncharacterized protein</fullName>
    </submittedName>
</protein>
<organism evidence="1 2">
    <name type="scientific">Penicillium canescens</name>
    <dbReference type="NCBI Taxonomy" id="5083"/>
    <lineage>
        <taxon>Eukaryota</taxon>
        <taxon>Fungi</taxon>
        <taxon>Dikarya</taxon>
        <taxon>Ascomycota</taxon>
        <taxon>Pezizomycotina</taxon>
        <taxon>Eurotiomycetes</taxon>
        <taxon>Eurotiomycetidae</taxon>
        <taxon>Eurotiales</taxon>
        <taxon>Aspergillaceae</taxon>
        <taxon>Penicillium</taxon>
    </lineage>
</organism>
<dbReference type="EMBL" id="JAQJZL010000002">
    <property type="protein sequence ID" value="KAJ6052140.1"/>
    <property type="molecule type" value="Genomic_DNA"/>
</dbReference>
<accession>A0AAD6NCI5</accession>
<evidence type="ECO:0000313" key="1">
    <source>
        <dbReference type="EMBL" id="KAJ6052140.1"/>
    </source>
</evidence>
<name>A0AAD6NCI5_PENCN</name>
<keyword evidence="2" id="KW-1185">Reference proteome</keyword>
<sequence>MHFPARHCAPIVSAATATGRISRGIPYASLRLGSAGWNACTGKGSGLSTRHIHLISRRDHGFQISGISPAKNTQCVAAPSNRLGWSQFRSFSQADHSEVSGDNQKTEELLEKFEVQEGNQEARPQRHIISEDGKGEQSVIQGEEWPERMTKGMDAMGFIGDY</sequence>
<comment type="caution">
    <text evidence="1">The sequence shown here is derived from an EMBL/GenBank/DDBJ whole genome shotgun (WGS) entry which is preliminary data.</text>
</comment>
<evidence type="ECO:0000313" key="2">
    <source>
        <dbReference type="Proteomes" id="UP001219568"/>
    </source>
</evidence>
<reference evidence="1" key="2">
    <citation type="submission" date="2023-01" db="EMBL/GenBank/DDBJ databases">
        <authorList>
            <person name="Petersen C."/>
        </authorList>
    </citation>
    <scope>NUCLEOTIDE SEQUENCE</scope>
    <source>
        <strain evidence="1">IBT 15450</strain>
    </source>
</reference>
<dbReference type="Proteomes" id="UP001219568">
    <property type="component" value="Unassembled WGS sequence"/>
</dbReference>
<dbReference type="AlphaFoldDB" id="A0AAD6NCI5"/>
<reference evidence="1" key="1">
    <citation type="journal article" date="2023" name="IMA Fungus">
        <title>Comparative genomic study of the Penicillium genus elucidates a diverse pangenome and 15 lateral gene transfer events.</title>
        <authorList>
            <person name="Petersen C."/>
            <person name="Sorensen T."/>
            <person name="Nielsen M.R."/>
            <person name="Sondergaard T.E."/>
            <person name="Sorensen J.L."/>
            <person name="Fitzpatrick D.A."/>
            <person name="Frisvad J.C."/>
            <person name="Nielsen K.L."/>
        </authorList>
    </citation>
    <scope>NUCLEOTIDE SEQUENCE</scope>
    <source>
        <strain evidence="1">IBT 15450</strain>
    </source>
</reference>